<comment type="caution">
    <text evidence="3">The sequence shown here is derived from an EMBL/GenBank/DDBJ whole genome shotgun (WGS) entry which is preliminary data.</text>
</comment>
<evidence type="ECO:0000313" key="3">
    <source>
        <dbReference type="EMBL" id="CAL5221235.1"/>
    </source>
</evidence>
<sequence>MKHKENVARKLRQMRIKADTDKKEAALAEASMQSIEAAARKAYEKDLAAQQACAQANGDWVFDDASGHHYNSALRYYYNRENGMYYGGDPPAWTTMPDIPPEALFKASVTLPSNADSAPAPAPQKPAASKSVGGPSQARPAKHAHPLQTLGGYQMPVHGKIGGQKGVGAVEPTSQASVKRKRDDTGANGTAKSSKPLTPDEAKALAAREAARQRVQMRTAQGFGLGL</sequence>
<feature type="compositionally biased region" description="Polar residues" evidence="1">
    <location>
        <begin position="187"/>
        <end position="196"/>
    </location>
</feature>
<gene>
    <name evidence="3" type="primary">g3388</name>
    <name evidence="3" type="ORF">VP750_LOCUS2894</name>
</gene>
<feature type="region of interest" description="Disordered" evidence="1">
    <location>
        <begin position="158"/>
        <end position="213"/>
    </location>
</feature>
<dbReference type="Proteomes" id="UP001497392">
    <property type="component" value="Unassembled WGS sequence"/>
</dbReference>
<reference evidence="3 4" key="1">
    <citation type="submission" date="2024-06" db="EMBL/GenBank/DDBJ databases">
        <authorList>
            <person name="Kraege A."/>
            <person name="Thomma B."/>
        </authorList>
    </citation>
    <scope>NUCLEOTIDE SEQUENCE [LARGE SCALE GENOMIC DNA]</scope>
</reference>
<accession>A0ABP1FRN6</accession>
<feature type="domain" description="OCRE" evidence="2">
    <location>
        <begin position="58"/>
        <end position="93"/>
    </location>
</feature>
<feature type="region of interest" description="Disordered" evidence="1">
    <location>
        <begin position="112"/>
        <end position="143"/>
    </location>
</feature>
<proteinExistence type="predicted"/>
<organism evidence="3 4">
    <name type="scientific">Coccomyxa viridis</name>
    <dbReference type="NCBI Taxonomy" id="1274662"/>
    <lineage>
        <taxon>Eukaryota</taxon>
        <taxon>Viridiplantae</taxon>
        <taxon>Chlorophyta</taxon>
        <taxon>core chlorophytes</taxon>
        <taxon>Trebouxiophyceae</taxon>
        <taxon>Trebouxiophyceae incertae sedis</taxon>
        <taxon>Coccomyxaceae</taxon>
        <taxon>Coccomyxa</taxon>
    </lineage>
</organism>
<dbReference type="InterPro" id="IPR041591">
    <property type="entry name" value="OCRE"/>
</dbReference>
<dbReference type="EMBL" id="CAXHTA020000005">
    <property type="protein sequence ID" value="CAL5221235.1"/>
    <property type="molecule type" value="Genomic_DNA"/>
</dbReference>
<evidence type="ECO:0000313" key="4">
    <source>
        <dbReference type="Proteomes" id="UP001497392"/>
    </source>
</evidence>
<feature type="compositionally biased region" description="Low complexity" evidence="1">
    <location>
        <begin position="112"/>
        <end position="131"/>
    </location>
</feature>
<keyword evidence="4" id="KW-1185">Reference proteome</keyword>
<protein>
    <submittedName>
        <fullName evidence="3">G3388 protein</fullName>
    </submittedName>
</protein>
<name>A0ABP1FRN6_9CHLO</name>
<evidence type="ECO:0000256" key="1">
    <source>
        <dbReference type="SAM" id="MobiDB-lite"/>
    </source>
</evidence>
<evidence type="ECO:0000259" key="2">
    <source>
        <dbReference type="Pfam" id="PF17780"/>
    </source>
</evidence>
<dbReference type="Pfam" id="PF17780">
    <property type="entry name" value="OCRE"/>
    <property type="match status" value="1"/>
</dbReference>